<evidence type="ECO:0000256" key="3">
    <source>
        <dbReference type="ARBA" id="ARBA00022692"/>
    </source>
</evidence>
<dbReference type="PANTHER" id="PTHR23505">
    <property type="entry name" value="SPINSTER"/>
    <property type="match status" value="1"/>
</dbReference>
<dbReference type="Gene3D" id="1.20.1250.20">
    <property type="entry name" value="MFS general substrate transporter like domains"/>
    <property type="match status" value="1"/>
</dbReference>
<gene>
    <name evidence="8" type="ORF">BA177_11620</name>
</gene>
<feature type="transmembrane region" description="Helical" evidence="6">
    <location>
        <begin position="372"/>
        <end position="396"/>
    </location>
</feature>
<proteinExistence type="predicted"/>
<feature type="transmembrane region" description="Helical" evidence="6">
    <location>
        <begin position="106"/>
        <end position="128"/>
    </location>
</feature>
<name>A0A193LGX4_9GAMM</name>
<evidence type="ECO:0000313" key="9">
    <source>
        <dbReference type="Proteomes" id="UP000092695"/>
    </source>
</evidence>
<protein>
    <submittedName>
        <fullName evidence="8">MFS transporter</fullName>
    </submittedName>
</protein>
<dbReference type="PROSITE" id="PS50850">
    <property type="entry name" value="MFS"/>
    <property type="match status" value="1"/>
</dbReference>
<dbReference type="Proteomes" id="UP000092695">
    <property type="component" value="Chromosome"/>
</dbReference>
<feature type="transmembrane region" description="Helical" evidence="6">
    <location>
        <begin position="140"/>
        <end position="161"/>
    </location>
</feature>
<evidence type="ECO:0000259" key="7">
    <source>
        <dbReference type="PROSITE" id="PS50850"/>
    </source>
</evidence>
<feature type="domain" description="Major facilitator superfamily (MFS) profile" evidence="7">
    <location>
        <begin position="14"/>
        <end position="433"/>
    </location>
</feature>
<feature type="transmembrane region" description="Helical" evidence="6">
    <location>
        <begin position="337"/>
        <end position="360"/>
    </location>
</feature>
<dbReference type="CDD" id="cd17328">
    <property type="entry name" value="MFS_spinster_like"/>
    <property type="match status" value="1"/>
</dbReference>
<evidence type="ECO:0000256" key="2">
    <source>
        <dbReference type="ARBA" id="ARBA00022448"/>
    </source>
</evidence>
<feature type="transmembrane region" description="Helical" evidence="6">
    <location>
        <begin position="273"/>
        <end position="297"/>
    </location>
</feature>
<dbReference type="InterPro" id="IPR011701">
    <property type="entry name" value="MFS"/>
</dbReference>
<reference evidence="8 9" key="1">
    <citation type="submission" date="2016-06" db="EMBL/GenBank/DDBJ databases">
        <title>Complete genome sequence of a deep-branching marine Gamma Proteobacterium Woeseia oceani type strain XK5.</title>
        <authorList>
            <person name="Mu D."/>
            <person name="Du Z."/>
        </authorList>
    </citation>
    <scope>NUCLEOTIDE SEQUENCE [LARGE SCALE GENOMIC DNA]</scope>
    <source>
        <strain evidence="8 9">XK5</strain>
    </source>
</reference>
<keyword evidence="5 6" id="KW-0472">Membrane</keyword>
<keyword evidence="3 6" id="KW-0812">Transmembrane</keyword>
<evidence type="ECO:0000313" key="8">
    <source>
        <dbReference type="EMBL" id="ANO51762.1"/>
    </source>
</evidence>
<dbReference type="SUPFAM" id="SSF103473">
    <property type="entry name" value="MFS general substrate transporter"/>
    <property type="match status" value="1"/>
</dbReference>
<dbReference type="Pfam" id="PF07690">
    <property type="entry name" value="MFS_1"/>
    <property type="match status" value="1"/>
</dbReference>
<keyword evidence="9" id="KW-1185">Reference proteome</keyword>
<feature type="transmembrane region" description="Helical" evidence="6">
    <location>
        <begin position="80"/>
        <end position="100"/>
    </location>
</feature>
<keyword evidence="4 6" id="KW-1133">Transmembrane helix</keyword>
<dbReference type="InterPro" id="IPR036259">
    <property type="entry name" value="MFS_trans_sf"/>
</dbReference>
<comment type="subcellular location">
    <subcellularLocation>
        <location evidence="1">Membrane</location>
        <topology evidence="1">Multi-pass membrane protein</topology>
    </subcellularLocation>
</comment>
<dbReference type="InterPro" id="IPR020846">
    <property type="entry name" value="MFS_dom"/>
</dbReference>
<feature type="transmembrane region" description="Helical" evidence="6">
    <location>
        <begin position="51"/>
        <end position="73"/>
    </location>
</feature>
<dbReference type="GO" id="GO:0022857">
    <property type="term" value="F:transmembrane transporter activity"/>
    <property type="evidence" value="ECO:0007669"/>
    <property type="project" value="InterPro"/>
</dbReference>
<dbReference type="STRING" id="1548547.BA177_11620"/>
<organism evidence="8 9">
    <name type="scientific">Woeseia oceani</name>
    <dbReference type="NCBI Taxonomy" id="1548547"/>
    <lineage>
        <taxon>Bacteria</taxon>
        <taxon>Pseudomonadati</taxon>
        <taxon>Pseudomonadota</taxon>
        <taxon>Gammaproteobacteria</taxon>
        <taxon>Woeseiales</taxon>
        <taxon>Woeseiaceae</taxon>
        <taxon>Woeseia</taxon>
    </lineage>
</organism>
<evidence type="ECO:0000256" key="4">
    <source>
        <dbReference type="ARBA" id="ARBA00022989"/>
    </source>
</evidence>
<feature type="transmembrane region" description="Helical" evidence="6">
    <location>
        <begin position="12"/>
        <end position="39"/>
    </location>
</feature>
<dbReference type="EMBL" id="CP016268">
    <property type="protein sequence ID" value="ANO51762.1"/>
    <property type="molecule type" value="Genomic_DNA"/>
</dbReference>
<evidence type="ECO:0000256" key="5">
    <source>
        <dbReference type="ARBA" id="ARBA00023136"/>
    </source>
</evidence>
<evidence type="ECO:0000256" key="6">
    <source>
        <dbReference type="SAM" id="Phobius"/>
    </source>
</evidence>
<dbReference type="PANTHER" id="PTHR23505:SF79">
    <property type="entry name" value="PROTEIN SPINSTER"/>
    <property type="match status" value="1"/>
</dbReference>
<sequence length="439" mass="47147">MNTATESRAYRAYVMFILVVVYTFNFIDRQIVGILAIPIKADLALTDTQLSLMGGLAFALFYTLLGIPIAWLADRGNRTWIMTIALAVWSAMTAVCGLAQNFWHLFFARLGVGVGEAGGVAPAYSLIADYFPPHQRARALAVYSFGIPIGGALGIVLGGVLSSIAGWRTAFIVVGVVGLLLAPLFRLTVREPRRGQYDTPGQDTAPVSIATVFKTLVGKPSFWTLSFGAACSSMIGYGLIFWLPSFFVRSFGAALPEFFNWLPDALLPGGGDVVLYASYFYGSILLIGGLCGIWLGGMIADRIGARSKAAYAQIPAVAFVIAVPFFVVGVMSENLGLAFFAFLTPTALSLVWLGPVLSAFQHLVTPNMRTTASAIFLFINNLIGIGLGNLVIGAISDVLNARYGVESLRYAILFGTVFYLAAAGLLFIAAKKLEKDWEH</sequence>
<dbReference type="GO" id="GO:0016020">
    <property type="term" value="C:membrane"/>
    <property type="evidence" value="ECO:0007669"/>
    <property type="project" value="UniProtKB-SubCell"/>
</dbReference>
<accession>A0A193LGX4</accession>
<feature type="transmembrane region" description="Helical" evidence="6">
    <location>
        <begin position="222"/>
        <end position="243"/>
    </location>
</feature>
<evidence type="ECO:0000256" key="1">
    <source>
        <dbReference type="ARBA" id="ARBA00004141"/>
    </source>
</evidence>
<keyword evidence="2" id="KW-0813">Transport</keyword>
<dbReference type="KEGG" id="woc:BA177_11620"/>
<feature type="transmembrane region" description="Helical" evidence="6">
    <location>
        <begin position="309"/>
        <end position="331"/>
    </location>
</feature>
<dbReference type="OrthoDB" id="9812221at2"/>
<dbReference type="InterPro" id="IPR044770">
    <property type="entry name" value="MFS_spinster-like"/>
</dbReference>
<dbReference type="RefSeq" id="WP_068616393.1">
    <property type="nucleotide sequence ID" value="NZ_CP016268.1"/>
</dbReference>
<feature type="transmembrane region" description="Helical" evidence="6">
    <location>
        <begin position="167"/>
        <end position="185"/>
    </location>
</feature>
<dbReference type="AlphaFoldDB" id="A0A193LGX4"/>
<feature type="transmembrane region" description="Helical" evidence="6">
    <location>
        <begin position="408"/>
        <end position="430"/>
    </location>
</feature>